<dbReference type="Proteomes" id="UP001157974">
    <property type="component" value="Unassembled WGS sequence"/>
</dbReference>
<dbReference type="GO" id="GO:0005634">
    <property type="term" value="C:nucleus"/>
    <property type="evidence" value="ECO:0007669"/>
    <property type="project" value="TreeGrafter"/>
</dbReference>
<protein>
    <recommendedName>
        <fullName evidence="4">Phosphatase PP2A regulatory subunit A/Splicing factor 3B subunit 1-like HEAT repeat domain-containing protein</fullName>
    </recommendedName>
</protein>
<dbReference type="PANTHER" id="PTHR10648:SF4">
    <property type="entry name" value="PROTEIN PHOSPHATASE 2 (FORMERLY 2A), REGULATORY SUBUNIT A, BETA ISOFORM-RELATED"/>
    <property type="match status" value="1"/>
</dbReference>
<evidence type="ECO:0000256" key="3">
    <source>
        <dbReference type="PROSITE-ProRule" id="PRU00103"/>
    </source>
</evidence>
<feature type="domain" description="Phosphatase PP2A regulatory subunit A/Splicing factor 3B subunit 1-like HEAT repeat" evidence="4">
    <location>
        <begin position="294"/>
        <end position="378"/>
    </location>
</feature>
<evidence type="ECO:0000259" key="4">
    <source>
        <dbReference type="Pfam" id="PF22646"/>
    </source>
</evidence>
<dbReference type="InterPro" id="IPR021133">
    <property type="entry name" value="HEAT_type_2"/>
</dbReference>
<dbReference type="PROSITE" id="PS50077">
    <property type="entry name" value="HEAT_REPEAT"/>
    <property type="match status" value="6"/>
</dbReference>
<name>A0AAV8UK84_9RHOD</name>
<dbReference type="Pfam" id="PF22646">
    <property type="entry name" value="PPP2R1A-like_HEAT"/>
    <property type="match status" value="1"/>
</dbReference>
<comment type="similarity">
    <text evidence="2">Belongs to the phosphatase 2A regulatory subunit A family.</text>
</comment>
<dbReference type="AlphaFoldDB" id="A0AAV8UK84"/>
<dbReference type="InterPro" id="IPR016024">
    <property type="entry name" value="ARM-type_fold"/>
</dbReference>
<dbReference type="GO" id="GO:0005829">
    <property type="term" value="C:cytosol"/>
    <property type="evidence" value="ECO:0007669"/>
    <property type="project" value="TreeGrafter"/>
</dbReference>
<proteinExistence type="inferred from homology"/>
<dbReference type="GO" id="GO:0000159">
    <property type="term" value="C:protein phosphatase type 2A complex"/>
    <property type="evidence" value="ECO:0007669"/>
    <property type="project" value="TreeGrafter"/>
</dbReference>
<keyword evidence="6" id="KW-1185">Reference proteome</keyword>
<gene>
    <name evidence="5" type="ORF">NDN08_006234</name>
</gene>
<dbReference type="EMBL" id="JAMWBK010000008">
    <property type="protein sequence ID" value="KAJ8902916.1"/>
    <property type="molecule type" value="Genomic_DNA"/>
</dbReference>
<evidence type="ECO:0000313" key="5">
    <source>
        <dbReference type="EMBL" id="KAJ8902916.1"/>
    </source>
</evidence>
<organism evidence="5 6">
    <name type="scientific">Rhodosorus marinus</name>
    <dbReference type="NCBI Taxonomy" id="101924"/>
    <lineage>
        <taxon>Eukaryota</taxon>
        <taxon>Rhodophyta</taxon>
        <taxon>Stylonematophyceae</taxon>
        <taxon>Stylonematales</taxon>
        <taxon>Stylonemataceae</taxon>
        <taxon>Rhodosorus</taxon>
    </lineage>
</organism>
<reference evidence="5 6" key="1">
    <citation type="journal article" date="2023" name="Nat. Commun.">
        <title>Origin of minicircular mitochondrial genomes in red algae.</title>
        <authorList>
            <person name="Lee Y."/>
            <person name="Cho C.H."/>
            <person name="Lee Y.M."/>
            <person name="Park S.I."/>
            <person name="Yang J.H."/>
            <person name="West J.A."/>
            <person name="Bhattacharya D."/>
            <person name="Yoon H.S."/>
        </authorList>
    </citation>
    <scope>NUCLEOTIDE SEQUENCE [LARGE SCALE GENOMIC DNA]</scope>
    <source>
        <strain evidence="5 6">CCMP1338</strain>
        <tissue evidence="5">Whole cell</tissue>
    </source>
</reference>
<feature type="repeat" description="HEAT" evidence="3">
    <location>
        <begin position="299"/>
        <end position="333"/>
    </location>
</feature>
<feature type="repeat" description="HEAT" evidence="3">
    <location>
        <begin position="427"/>
        <end position="465"/>
    </location>
</feature>
<comment type="caution">
    <text evidence="5">The sequence shown here is derived from an EMBL/GenBank/DDBJ whole genome shotgun (WGS) entry which is preliminary data.</text>
</comment>
<feature type="repeat" description="HEAT" evidence="3">
    <location>
        <begin position="179"/>
        <end position="213"/>
    </location>
</feature>
<dbReference type="InterPro" id="IPR011989">
    <property type="entry name" value="ARM-like"/>
</dbReference>
<evidence type="ECO:0000256" key="2">
    <source>
        <dbReference type="ARBA" id="ARBA00038332"/>
    </source>
</evidence>
<dbReference type="GO" id="GO:0019888">
    <property type="term" value="F:protein phosphatase regulator activity"/>
    <property type="evidence" value="ECO:0007669"/>
    <property type="project" value="TreeGrafter"/>
</dbReference>
<dbReference type="SUPFAM" id="SSF48371">
    <property type="entry name" value="ARM repeat"/>
    <property type="match status" value="1"/>
</dbReference>
<dbReference type="Pfam" id="PF02985">
    <property type="entry name" value="HEAT"/>
    <property type="match status" value="2"/>
</dbReference>
<evidence type="ECO:0000313" key="6">
    <source>
        <dbReference type="Proteomes" id="UP001157974"/>
    </source>
</evidence>
<evidence type="ECO:0000256" key="1">
    <source>
        <dbReference type="ARBA" id="ARBA00022737"/>
    </source>
</evidence>
<keyword evidence="1" id="KW-0677">Repeat</keyword>
<dbReference type="InterPro" id="IPR054573">
    <property type="entry name" value="PP2A/SF3B1-like_HEAT"/>
</dbReference>
<dbReference type="PANTHER" id="PTHR10648">
    <property type="entry name" value="SERINE/THREONINE-PROTEIN PHOSPHATASE PP2A 65 KDA REGULATORY SUBUNIT"/>
    <property type="match status" value="1"/>
</dbReference>
<dbReference type="Gene3D" id="1.25.10.10">
    <property type="entry name" value="Leucine-rich Repeat Variant"/>
    <property type="match status" value="1"/>
</dbReference>
<accession>A0AAV8UK84</accession>
<feature type="repeat" description="HEAT" evidence="3">
    <location>
        <begin position="260"/>
        <end position="298"/>
    </location>
</feature>
<dbReference type="InterPro" id="IPR051023">
    <property type="entry name" value="PP2A_Regulatory_Subunit_A"/>
</dbReference>
<sequence>MPFVMDDSDEANLQRIALLLDELKSENVQFRKNATKKLKIISSALGPERTRCELIPFLTDTIDDEDEILLVLAEELGDFVQQVGGPEYAESLLVPLESLSTVEETVVRDRATRSLREVSDAVFRHDAEKSRTIHVKHFFPLTQRLARGDWFTSRISACSLLACVYGRLPVDRTDIRKECISIFSQLVRDDKPMVRRAAASYLGDMSRALAETDKSLVETEIVADFKMLSEDEQESVRLLLVENASTVASCLSESVQVEVMMPIIRAFSKDKSWRVRYIVADKSCDLCDVFGSNATREELLPAFTRLLKDGEAEVRTAATFKLTDFMHRLVATEQPHGEPSGAEIMVRDVLPIVHELVSDPSQHVRAALSANIMGLPSALGDDEAVKDLLDLVMILLKDEFPDVRLNLIAKLADVSSVMGVKRLSDELMPTIVHLAEDKNWRVRLAIIQHIPLLAKQLGREIFEEDLKLSTLCIKWLIDNVWSIREAAIMNLKSLAEVFGTDWAKQNIVPQIVHLFDFSSKYLHRITALNAVAVLSEVVGAEVVEESFISLLTERASKDPVPNVRFGTAKTLSHVMPFVTPEMKESKIRPCLSSLAAESETDTDVNYFAKQALEKLVANS</sequence>
<dbReference type="InterPro" id="IPR000357">
    <property type="entry name" value="HEAT"/>
</dbReference>
<feature type="repeat" description="HEAT" evidence="3">
    <location>
        <begin position="349"/>
        <end position="387"/>
    </location>
</feature>
<feature type="repeat" description="HEAT" evidence="3">
    <location>
        <begin position="388"/>
        <end position="426"/>
    </location>
</feature>